<accession>A0A7J5ZU98</accession>
<evidence type="ECO:0000313" key="2">
    <source>
        <dbReference type="EMBL" id="KAF4073319.1"/>
    </source>
</evidence>
<organism evidence="2 3">
    <name type="scientific">Ameiurus melas</name>
    <name type="common">Black bullhead</name>
    <name type="synonym">Silurus melas</name>
    <dbReference type="NCBI Taxonomy" id="219545"/>
    <lineage>
        <taxon>Eukaryota</taxon>
        <taxon>Metazoa</taxon>
        <taxon>Chordata</taxon>
        <taxon>Craniata</taxon>
        <taxon>Vertebrata</taxon>
        <taxon>Euteleostomi</taxon>
        <taxon>Actinopterygii</taxon>
        <taxon>Neopterygii</taxon>
        <taxon>Teleostei</taxon>
        <taxon>Ostariophysi</taxon>
        <taxon>Siluriformes</taxon>
        <taxon>Ictaluridae</taxon>
        <taxon>Ameiurus</taxon>
    </lineage>
</organism>
<comment type="caution">
    <text evidence="2">The sequence shown here is derived from an EMBL/GenBank/DDBJ whole genome shotgun (WGS) entry which is preliminary data.</text>
</comment>
<dbReference type="AlphaFoldDB" id="A0A7J5ZU98"/>
<proteinExistence type="predicted"/>
<name>A0A7J5ZU98_AMEME</name>
<keyword evidence="1" id="KW-0472">Membrane</keyword>
<gene>
    <name evidence="2" type="ORF">AMELA_G00257500</name>
</gene>
<dbReference type="Proteomes" id="UP000593565">
    <property type="component" value="Unassembled WGS sequence"/>
</dbReference>
<protein>
    <submittedName>
        <fullName evidence="2">Uncharacterized protein</fullName>
    </submittedName>
</protein>
<keyword evidence="1" id="KW-0812">Transmembrane</keyword>
<reference evidence="2 3" key="1">
    <citation type="submission" date="2020-02" db="EMBL/GenBank/DDBJ databases">
        <title>A chromosome-scale genome assembly of the black bullhead catfish (Ameiurus melas).</title>
        <authorList>
            <person name="Wen M."/>
            <person name="Zham M."/>
            <person name="Cabau C."/>
            <person name="Klopp C."/>
            <person name="Donnadieu C."/>
            <person name="Roques C."/>
            <person name="Bouchez O."/>
            <person name="Lampietro C."/>
            <person name="Jouanno E."/>
            <person name="Herpin A."/>
            <person name="Louis A."/>
            <person name="Berthelot C."/>
            <person name="Parey E."/>
            <person name="Roest-Crollius H."/>
            <person name="Braasch I."/>
            <person name="Postlethwait J."/>
            <person name="Robinson-Rechavi M."/>
            <person name="Echchiki A."/>
            <person name="Begum T."/>
            <person name="Montfort J."/>
            <person name="Schartl M."/>
            <person name="Bobe J."/>
            <person name="Guiguen Y."/>
        </authorList>
    </citation>
    <scope>NUCLEOTIDE SEQUENCE [LARGE SCALE GENOMIC DNA]</scope>
    <source>
        <strain evidence="2">M_S1</strain>
        <tissue evidence="2">Blood</tissue>
    </source>
</reference>
<feature type="transmembrane region" description="Helical" evidence="1">
    <location>
        <begin position="12"/>
        <end position="34"/>
    </location>
</feature>
<keyword evidence="1" id="KW-1133">Transmembrane helix</keyword>
<evidence type="ECO:0000313" key="3">
    <source>
        <dbReference type="Proteomes" id="UP000593565"/>
    </source>
</evidence>
<evidence type="ECO:0000256" key="1">
    <source>
        <dbReference type="SAM" id="Phobius"/>
    </source>
</evidence>
<keyword evidence="3" id="KW-1185">Reference proteome</keyword>
<sequence length="180" mass="19686">MSELLKSDIFIIFMVVLSLTVISVSVVCCLMRHLHTRKARQKMAEIEIVPSAGLGTNHKPRFTLRIITEQKHASELVEIITSQIHSAVGPSRSTDLDVSAVTAEVASTSQDELEMYSLSPCPTTTDAALPVGEQVTSLDLQTTHPTQHLVTAIVEPIRITDDVENDSSDSETLQFYPALS</sequence>
<dbReference type="EMBL" id="JAAGNN010000024">
    <property type="protein sequence ID" value="KAF4073319.1"/>
    <property type="molecule type" value="Genomic_DNA"/>
</dbReference>